<dbReference type="Pfam" id="PF00460">
    <property type="entry name" value="Flg_bb_rod"/>
    <property type="match status" value="1"/>
</dbReference>
<name>A0ABT7KZI3_9BACI</name>
<comment type="similarity">
    <text evidence="1 2">Belongs to the flagella basal body rod proteins family.</text>
</comment>
<evidence type="ECO:0000259" key="4">
    <source>
        <dbReference type="Pfam" id="PF06429"/>
    </source>
</evidence>
<accession>A0ABT7KZI3</accession>
<dbReference type="NCBIfam" id="TIGR03506">
    <property type="entry name" value="FlgEFG_subfam"/>
    <property type="match status" value="1"/>
</dbReference>
<evidence type="ECO:0000259" key="5">
    <source>
        <dbReference type="Pfam" id="PF22692"/>
    </source>
</evidence>
<dbReference type="Pfam" id="PF22692">
    <property type="entry name" value="LlgE_F_G_D1"/>
    <property type="match status" value="1"/>
</dbReference>
<keyword evidence="7" id="KW-1185">Reference proteome</keyword>
<evidence type="ECO:0000313" key="7">
    <source>
        <dbReference type="Proteomes" id="UP001235343"/>
    </source>
</evidence>
<evidence type="ECO:0000256" key="2">
    <source>
        <dbReference type="RuleBase" id="RU362116"/>
    </source>
</evidence>
<dbReference type="SUPFAM" id="SSF117143">
    <property type="entry name" value="Flagellar hook protein flgE"/>
    <property type="match status" value="1"/>
</dbReference>
<dbReference type="PANTHER" id="PTHR30435:SF19">
    <property type="entry name" value="FLAGELLAR BASAL-BODY ROD PROTEIN FLGG"/>
    <property type="match status" value="1"/>
</dbReference>
<comment type="subcellular location">
    <subcellularLocation>
        <location evidence="2">Bacterial flagellum basal body</location>
    </subcellularLocation>
</comment>
<feature type="domain" description="Flagellar basal body rod protein N-terminal" evidence="3">
    <location>
        <begin position="6"/>
        <end position="35"/>
    </location>
</feature>
<dbReference type="EMBL" id="JASTZU010000001">
    <property type="protein sequence ID" value="MDL4838873.1"/>
    <property type="molecule type" value="Genomic_DNA"/>
</dbReference>
<keyword evidence="2" id="KW-0975">Bacterial flagellum</keyword>
<protein>
    <submittedName>
        <fullName evidence="6">Flagellar hook-basal body protein</fullName>
    </submittedName>
</protein>
<sequence length="274" mass="30241">MLRGYYTATAGMMAQQRRQETLSNNIANALTPGYKQDQATLKSFPELLIQRMESNNVPTSRGFRVPTQNTVGSINTGVYVQETIPDFAQGGLRETGITTDMALVNGTLPDEEGSIFFTVQNGDGEVRYTRNGNFTVDGQGFLVSNEGYYVLDQDGNPIETDGQEFTVSAEGNIQLPNQVTPLGVAYSPNANQLIKEGEGLYRLEADQGALDDVRANPDATFSIVQRSLENSNVDTNQTMTDMMQAYRMFEANQKVIQAYDQSMDKAVNEIARLR</sequence>
<dbReference type="InterPro" id="IPR020013">
    <property type="entry name" value="Flagellar_FlgE/F/G"/>
</dbReference>
<dbReference type="PANTHER" id="PTHR30435">
    <property type="entry name" value="FLAGELLAR PROTEIN"/>
    <property type="match status" value="1"/>
</dbReference>
<dbReference type="InterPro" id="IPR053967">
    <property type="entry name" value="LlgE_F_G-like_D1"/>
</dbReference>
<evidence type="ECO:0000313" key="6">
    <source>
        <dbReference type="EMBL" id="MDL4838873.1"/>
    </source>
</evidence>
<proteinExistence type="inferred from homology"/>
<dbReference type="Proteomes" id="UP001235343">
    <property type="component" value="Unassembled WGS sequence"/>
</dbReference>
<dbReference type="InterPro" id="IPR001444">
    <property type="entry name" value="Flag_bb_rod_N"/>
</dbReference>
<evidence type="ECO:0000259" key="3">
    <source>
        <dbReference type="Pfam" id="PF00460"/>
    </source>
</evidence>
<dbReference type="InterPro" id="IPR010930">
    <property type="entry name" value="Flg_bb/hook_C_dom"/>
</dbReference>
<dbReference type="RefSeq" id="WP_285929632.1">
    <property type="nucleotide sequence ID" value="NZ_JASTZU010000001.1"/>
</dbReference>
<reference evidence="6 7" key="1">
    <citation type="submission" date="2023-06" db="EMBL/GenBank/DDBJ databases">
        <title>Aquibacillus rhizosphaerae LR5S19.</title>
        <authorList>
            <person name="Sun J.-Q."/>
        </authorList>
    </citation>
    <scope>NUCLEOTIDE SEQUENCE [LARGE SCALE GENOMIC DNA]</scope>
    <source>
        <strain evidence="6 7">LR5S19</strain>
    </source>
</reference>
<keyword evidence="6" id="KW-0282">Flagellum</keyword>
<organism evidence="6 7">
    <name type="scientific">Aquibacillus rhizosphaerae</name>
    <dbReference type="NCBI Taxonomy" id="3051431"/>
    <lineage>
        <taxon>Bacteria</taxon>
        <taxon>Bacillati</taxon>
        <taxon>Bacillota</taxon>
        <taxon>Bacilli</taxon>
        <taxon>Bacillales</taxon>
        <taxon>Bacillaceae</taxon>
        <taxon>Aquibacillus</taxon>
    </lineage>
</organism>
<dbReference type="InterPro" id="IPR037925">
    <property type="entry name" value="FlgE/F/G-like"/>
</dbReference>
<evidence type="ECO:0000256" key="1">
    <source>
        <dbReference type="ARBA" id="ARBA00009677"/>
    </source>
</evidence>
<keyword evidence="6" id="KW-0966">Cell projection</keyword>
<dbReference type="Pfam" id="PF06429">
    <property type="entry name" value="Flg_bbr_C"/>
    <property type="match status" value="1"/>
</dbReference>
<feature type="domain" description="Flagellar hook protein FlgE/F/G-like D1" evidence="5">
    <location>
        <begin position="112"/>
        <end position="174"/>
    </location>
</feature>
<gene>
    <name evidence="6" type="ORF">QQS35_00095</name>
</gene>
<feature type="domain" description="Flagellar basal-body/hook protein C-terminal" evidence="4">
    <location>
        <begin position="225"/>
        <end position="268"/>
    </location>
</feature>
<keyword evidence="6" id="KW-0969">Cilium</keyword>
<comment type="caution">
    <text evidence="6">The sequence shown here is derived from an EMBL/GenBank/DDBJ whole genome shotgun (WGS) entry which is preliminary data.</text>
</comment>